<evidence type="ECO:0000259" key="3">
    <source>
        <dbReference type="Pfam" id="PF21601"/>
    </source>
</evidence>
<reference evidence="5 6" key="1">
    <citation type="submission" date="2024-09" db="EMBL/GenBank/DDBJ databases">
        <authorList>
            <person name="Sun Q."/>
            <person name="Mori K."/>
        </authorList>
    </citation>
    <scope>NUCLEOTIDE SEQUENCE [LARGE SCALE GENOMIC DNA]</scope>
    <source>
        <strain evidence="5 6">CECT 7955</strain>
    </source>
</reference>
<comment type="caution">
    <text evidence="5">The sequence shown here is derived from an EMBL/GenBank/DDBJ whole genome shotgun (WGS) entry which is preliminary data.</text>
</comment>
<dbReference type="Proteomes" id="UP001589607">
    <property type="component" value="Unassembled WGS sequence"/>
</dbReference>
<dbReference type="RefSeq" id="WP_236452810.1">
    <property type="nucleotide sequence ID" value="NZ_CBCSGE010000031.1"/>
</dbReference>
<proteinExistence type="predicted"/>
<evidence type="ECO:0000313" key="6">
    <source>
        <dbReference type="Proteomes" id="UP001589607"/>
    </source>
</evidence>
<dbReference type="Pfam" id="PF21601">
    <property type="entry name" value="GldM_2nd"/>
    <property type="match status" value="1"/>
</dbReference>
<accession>A0ABV5GNI0</accession>
<dbReference type="InterPro" id="IPR022719">
    <property type="entry name" value="Motility-assoc_prot_GldM_C"/>
</dbReference>
<name>A0ABV5GNI0_9FLAO</name>
<dbReference type="InterPro" id="IPR048405">
    <property type="entry name" value="GldM_Ig-like-1"/>
</dbReference>
<keyword evidence="6" id="KW-1185">Reference proteome</keyword>
<dbReference type="NCBIfam" id="TIGR03517">
    <property type="entry name" value="GldM_gliding"/>
    <property type="match status" value="1"/>
</dbReference>
<organism evidence="5 6">
    <name type="scientific">Flavobacterium jumunjinense</name>
    <dbReference type="NCBI Taxonomy" id="998845"/>
    <lineage>
        <taxon>Bacteria</taxon>
        <taxon>Pseudomonadati</taxon>
        <taxon>Bacteroidota</taxon>
        <taxon>Flavobacteriia</taxon>
        <taxon>Flavobacteriales</taxon>
        <taxon>Flavobacteriaceae</taxon>
        <taxon>Flavobacterium</taxon>
    </lineage>
</organism>
<protein>
    <submittedName>
        <fullName evidence="5">Gliding motility protein GldM</fullName>
    </submittedName>
</protein>
<feature type="domain" description="Gliding motility-associated protein GldM N-terminal" evidence="2">
    <location>
        <begin position="31"/>
        <end position="222"/>
    </location>
</feature>
<feature type="domain" description="Gliding motility-associated protein GldM first immunoglobulin-like" evidence="3">
    <location>
        <begin position="226"/>
        <end position="326"/>
    </location>
</feature>
<dbReference type="InterPro" id="IPR019859">
    <property type="entry name" value="Motility-assoc_prot_GldM"/>
</dbReference>
<feature type="domain" description="Gliding motility-associated protein GldM C-terminal" evidence="1">
    <location>
        <begin position="413"/>
        <end position="517"/>
    </location>
</feature>
<evidence type="ECO:0000313" key="5">
    <source>
        <dbReference type="EMBL" id="MFB9096943.1"/>
    </source>
</evidence>
<dbReference type="InterPro" id="IPR048406">
    <property type="entry name" value="GldM_Ig-like-2"/>
</dbReference>
<gene>
    <name evidence="5" type="primary">gldM</name>
    <name evidence="5" type="ORF">ACFFVF_10485</name>
</gene>
<evidence type="ECO:0000259" key="2">
    <source>
        <dbReference type="Pfam" id="PF12081"/>
    </source>
</evidence>
<evidence type="ECO:0000259" key="4">
    <source>
        <dbReference type="Pfam" id="PF21602"/>
    </source>
</evidence>
<dbReference type="Pfam" id="PF21602">
    <property type="entry name" value="GldM_3rd"/>
    <property type="match status" value="1"/>
</dbReference>
<evidence type="ECO:0000259" key="1">
    <source>
        <dbReference type="Pfam" id="PF12080"/>
    </source>
</evidence>
<sequence>MAGGKLTPRQKMINLMYLVFIAMLALNMSKEVLTAFGLMNEKFTSSNSAAGESNDKLLQVLEQKAGEDASKFAEPNKKAQQIAKISTDFYAYLEAVKKDITKDFPLEDGKLPFEAMDKSTIDEAWFKGDGYSPKGTEIVNKFNEYVAGIKKSLGNDTAYQLIIKDVEKKFGTEDVKDKEGVKKKYLDYHFKGFPAIATVSKLTALQNDIKATETGAYNVFLGNTYKAAASMKNYQGIVILDKSAFFAGEAVKGKIVLGKYDNKTVPSSVVINGNELDLATAMENGAANFSIPSGNIGEHKIEGKFTFMEDGKPVPVDITGNYVVVPKPNSATISADKMNVVYRGVINPMTISFAGISDDKVSASAAGLSKGSGVGKYNMNPGQGREVSINVRGTLPDGTAVSDSKTFRIKGIPGPNGTIRGEYAATGPKTNLEVCSVGAKLEDFDFEVGLNVTGFTIKVPGQPTVLVSGNRMDSRAKAAIAKAQRGDMVVISNIQTKLVGAGNYMLPKTSPCTYEIK</sequence>
<feature type="domain" description="Gliding motility-associated protein GldM second immunoglobulin-like" evidence="4">
    <location>
        <begin position="330"/>
        <end position="410"/>
    </location>
</feature>
<dbReference type="Pfam" id="PF12080">
    <property type="entry name" value="GldM_4th"/>
    <property type="match status" value="1"/>
</dbReference>
<dbReference type="Pfam" id="PF12081">
    <property type="entry name" value="GldM_1st"/>
    <property type="match status" value="1"/>
</dbReference>
<dbReference type="InterPro" id="IPR022720">
    <property type="entry name" value="Motility-assoc_prot_GldM_N"/>
</dbReference>
<dbReference type="EMBL" id="JBHMEY010000028">
    <property type="protein sequence ID" value="MFB9096943.1"/>
    <property type="molecule type" value="Genomic_DNA"/>
</dbReference>